<organism evidence="1 2">
    <name type="scientific">Cohnella xylanilytica</name>
    <dbReference type="NCBI Taxonomy" id="557555"/>
    <lineage>
        <taxon>Bacteria</taxon>
        <taxon>Bacillati</taxon>
        <taxon>Bacillota</taxon>
        <taxon>Bacilli</taxon>
        <taxon>Bacillales</taxon>
        <taxon>Paenibacillaceae</taxon>
        <taxon>Cohnella</taxon>
    </lineage>
</organism>
<protein>
    <submittedName>
        <fullName evidence="1">Uncharacterized protein</fullName>
    </submittedName>
</protein>
<keyword evidence="2" id="KW-1185">Reference proteome</keyword>
<reference evidence="1 2" key="1">
    <citation type="submission" date="2020-08" db="EMBL/GenBank/DDBJ databases">
        <title>Cohnella phylogeny.</title>
        <authorList>
            <person name="Dunlap C."/>
        </authorList>
    </citation>
    <scope>NUCLEOTIDE SEQUENCE [LARGE SCALE GENOMIC DNA]</scope>
    <source>
        <strain evidence="1 2">DSM 25239</strain>
    </source>
</reference>
<dbReference type="Proteomes" id="UP000553776">
    <property type="component" value="Unassembled WGS sequence"/>
</dbReference>
<dbReference type="EMBL" id="JACJVR010000155">
    <property type="protein sequence ID" value="MBB6695972.1"/>
    <property type="molecule type" value="Genomic_DNA"/>
</dbReference>
<dbReference type="RefSeq" id="WP_185139917.1">
    <property type="nucleotide sequence ID" value="NZ_JACJVR010000155.1"/>
</dbReference>
<name>A0A841U8E0_9BACL</name>
<sequence>MIKYGDDRITELRFVKFIPHVERRNEQWVDVTLRFETAEETPVPDDLIELSALVVCTPQGAPIQIEPQDEGIDCEYQFTFSEKEQIEVYIRSEEMQKAIASA</sequence>
<gene>
    <name evidence="1" type="ORF">H7B90_31755</name>
</gene>
<evidence type="ECO:0000313" key="2">
    <source>
        <dbReference type="Proteomes" id="UP000553776"/>
    </source>
</evidence>
<evidence type="ECO:0000313" key="1">
    <source>
        <dbReference type="EMBL" id="MBB6695972.1"/>
    </source>
</evidence>
<accession>A0A841U8E0</accession>
<comment type="caution">
    <text evidence="1">The sequence shown here is derived from an EMBL/GenBank/DDBJ whole genome shotgun (WGS) entry which is preliminary data.</text>
</comment>
<dbReference type="AlphaFoldDB" id="A0A841U8E0"/>
<proteinExistence type="predicted"/>